<dbReference type="eggNOG" id="COG5263">
    <property type="taxonomic scope" value="Bacteria"/>
</dbReference>
<comment type="similarity">
    <text evidence="1">Belongs to the glycosyl hydrolase 73 family.</text>
</comment>
<sequence length="702" mass="81900">MKKVRFIFLALLFFLASPEGAMASDGTWQGKQYLKEDGSQAANEWVFDTHYQSWFYIKADANYAENEWLKQGDDYFYLKSGGYMAKSEWVEDKGAFYYLDQDGKMKRNAWVGTSYVGATGAKVIEDWVYDSQYDAWFYIKADGQHAEKEWLQIKGKDYYFKSGGYLLTSQWINQAYVNASGAKVQQGWLFDKQYQSWFYIKENGNYADKEWIFENGHYYYLKSGGYMAANEWIWDKESWFYLKFDGKIAEKEWVYDSHSQAWYYFKSGGYMAANEWIWDKESWFYLKFDGKMAEKEWVYDSHSQAWYYFKSGGYMTANEWIWDKESWFYLKSDGKIAEKEWVYDSHSQAWYYFKSGGYMTANEWIWDKESWFYLKSDGKMAEKEWVYDSHSQAWYYFKSGGYMAKNETVDGYQLGSDGKWLGGKATNKNAAYYQVVPVTANVYDSDGEKLSYISQGSVVWLDKDRKSDDKRLAITISGLSGYMKTEDLQALDASKDFIPYYESDGHRFYHYVAQNASIPVASHLSDMEVGKKYYSADGLHFDGFKLENPFLFKDLTEATNYSAEELDKVFSLLNINNSLLENKGATFKEAEEHYHINALYLLAHSALESNWGRSKIAKDKNNFFGITAYDTTPYLSAKTFDDVDKGILGATKWIKENYIDRGRTFLGNKASGMNVEYASDPYWGEKIASVMMKINEKLGGKD</sequence>
<evidence type="ECO:0000256" key="3">
    <source>
        <dbReference type="ARBA" id="ARBA00022801"/>
    </source>
</evidence>
<dbReference type="InterPro" id="IPR002901">
    <property type="entry name" value="MGlyc_endo_b_GlcNAc-like_dom"/>
</dbReference>
<name>A0A0H2ZR63_STRP2</name>
<protein>
    <submittedName>
        <fullName evidence="7">Endo-beta-N-acetylglucosaminidase, putative</fullName>
        <ecNumber evidence="7">3.2.1.96</ecNumber>
    </submittedName>
</protein>
<proteinExistence type="inferred from homology"/>
<evidence type="ECO:0000313" key="7">
    <source>
        <dbReference type="EMBL" id="ABJ55408.1"/>
    </source>
</evidence>
<feature type="domain" description="Mannosyl-glycoprotein endo-beta-N-acetylglucosamidase-like" evidence="6">
    <location>
        <begin position="572"/>
        <end position="702"/>
    </location>
</feature>
<dbReference type="Gene3D" id="2.10.270.10">
    <property type="entry name" value="Cholin Binding"/>
    <property type="match status" value="2"/>
</dbReference>
<dbReference type="InterPro" id="IPR051056">
    <property type="entry name" value="Glycosyl_Hydrolase_73"/>
</dbReference>
<dbReference type="eggNOG" id="COG4193">
    <property type="taxonomic scope" value="Bacteria"/>
</dbReference>
<dbReference type="Pfam" id="PF17890">
    <property type="entry name" value="WW_like"/>
    <property type="match status" value="1"/>
</dbReference>
<dbReference type="Gene3D" id="2.20.120.10">
    <property type="entry name" value="Multimodular pneumococcal cell wall endolysin, domain 3"/>
    <property type="match status" value="5"/>
</dbReference>
<dbReference type="PANTHER" id="PTHR33308">
    <property type="entry name" value="PEPTIDOGLYCAN HYDROLASE FLGJ"/>
    <property type="match status" value="1"/>
</dbReference>
<feature type="repeat" description="Cell wall-binding" evidence="4">
    <location>
        <begin position="86"/>
        <end position="105"/>
    </location>
</feature>
<dbReference type="Proteomes" id="UP000001452">
    <property type="component" value="Chromosome"/>
</dbReference>
<dbReference type="AlphaFoldDB" id="A0A0H2ZR63"/>
<dbReference type="SUPFAM" id="SSF69360">
    <property type="entry name" value="Cell wall binding repeat"/>
    <property type="match status" value="2"/>
</dbReference>
<keyword evidence="2" id="KW-0677">Repeat</keyword>
<dbReference type="EC" id="3.2.1.96" evidence="7"/>
<dbReference type="InterPro" id="IPR040742">
    <property type="entry name" value="LytB_WW-like"/>
</dbReference>
<keyword evidence="3 7" id="KW-0378">Hydrolase</keyword>
<dbReference type="PANTHER" id="PTHR33308:SF9">
    <property type="entry name" value="PEPTIDOGLYCAN HYDROLASE FLGJ"/>
    <property type="match status" value="1"/>
</dbReference>
<feature type="chain" id="PRO_5002603760" evidence="5">
    <location>
        <begin position="24"/>
        <end position="702"/>
    </location>
</feature>
<keyword evidence="7" id="KW-0326">Glycosidase</keyword>
<dbReference type="SMART" id="SM00047">
    <property type="entry name" value="LYZ2"/>
    <property type="match status" value="1"/>
</dbReference>
<dbReference type="Pfam" id="PF18342">
    <property type="entry name" value="LytB_SH3"/>
    <property type="match status" value="1"/>
</dbReference>
<dbReference type="GO" id="GO:0004040">
    <property type="term" value="F:amidase activity"/>
    <property type="evidence" value="ECO:0007669"/>
    <property type="project" value="InterPro"/>
</dbReference>
<dbReference type="InterPro" id="IPR041074">
    <property type="entry name" value="LytB_SH3"/>
</dbReference>
<reference evidence="7 8" key="1">
    <citation type="journal article" date="2007" name="J. Bacteriol.">
        <title>Genome sequence of Avery's virulent serotype 2 strain D39 of Streptococcus pneumoniae and comparison with that of unencapsulated laboratory strain R6.</title>
        <authorList>
            <person name="Lanie J.A."/>
            <person name="Ng W.L."/>
            <person name="Kazmierczak K.M."/>
            <person name="Andrzejewski T.M."/>
            <person name="Davidsen T.M."/>
            <person name="Wayne K.J."/>
            <person name="Tettelin H."/>
            <person name="Glass J.I."/>
            <person name="Winkler M.E."/>
        </authorList>
    </citation>
    <scope>NUCLEOTIDE SEQUENCE [LARGE SCALE GENOMIC DNA]</scope>
    <source>
        <strain evidence="8">D39 / NCTC 7466</strain>
    </source>
</reference>
<dbReference type="Pfam" id="PF01473">
    <property type="entry name" value="Choline_bind_1"/>
    <property type="match status" value="9"/>
</dbReference>
<evidence type="ECO:0000313" key="8">
    <source>
        <dbReference type="Proteomes" id="UP000001452"/>
    </source>
</evidence>
<dbReference type="EMBL" id="CP000410">
    <property type="protein sequence ID" value="ABJ55408.1"/>
    <property type="molecule type" value="Genomic_DNA"/>
</dbReference>
<dbReference type="PaxDb" id="373153-SPD_0853"/>
<evidence type="ECO:0000256" key="2">
    <source>
        <dbReference type="ARBA" id="ARBA00022737"/>
    </source>
</evidence>
<evidence type="ECO:0000256" key="5">
    <source>
        <dbReference type="SAM" id="SignalP"/>
    </source>
</evidence>
<accession>A0A0H2ZR63</accession>
<dbReference type="Pfam" id="PF01832">
    <property type="entry name" value="Glucosaminidase"/>
    <property type="match status" value="1"/>
</dbReference>
<dbReference type="Pfam" id="PF19085">
    <property type="entry name" value="Choline_bind_2"/>
    <property type="match status" value="2"/>
</dbReference>
<dbReference type="InterPro" id="IPR018337">
    <property type="entry name" value="Cell_wall/Cho-bd_repeat"/>
</dbReference>
<evidence type="ECO:0000259" key="6">
    <source>
        <dbReference type="SMART" id="SM00047"/>
    </source>
</evidence>
<feature type="signal peptide" evidence="5">
    <location>
        <begin position="1"/>
        <end position="23"/>
    </location>
</feature>
<keyword evidence="5" id="KW-0732">Signal</keyword>
<dbReference type="GO" id="GO:0033925">
    <property type="term" value="F:mannosyl-glycoprotein endo-beta-N-acetylglucosaminidase activity"/>
    <property type="evidence" value="ECO:0007669"/>
    <property type="project" value="UniProtKB-EC"/>
</dbReference>
<keyword evidence="8" id="KW-1185">Reference proteome</keyword>
<gene>
    <name evidence="7" type="primary">lytB</name>
    <name evidence="7" type="ordered locus">SPD_0853</name>
</gene>
<organism evidence="7 8">
    <name type="scientific">Streptococcus pneumoniae serotype 2 (strain D39 / NCTC 7466)</name>
    <dbReference type="NCBI Taxonomy" id="373153"/>
    <lineage>
        <taxon>Bacteria</taxon>
        <taxon>Bacillati</taxon>
        <taxon>Bacillota</taxon>
        <taxon>Bacilli</taxon>
        <taxon>Lactobacillales</taxon>
        <taxon>Streptococcaceae</taxon>
        <taxon>Streptococcus</taxon>
    </lineage>
</organism>
<evidence type="ECO:0000256" key="4">
    <source>
        <dbReference type="PROSITE-ProRule" id="PRU00591"/>
    </source>
</evidence>
<evidence type="ECO:0000256" key="1">
    <source>
        <dbReference type="ARBA" id="ARBA00010266"/>
    </source>
</evidence>
<dbReference type="KEGG" id="spd:SPD_0853"/>
<dbReference type="SMR" id="A0A0H2ZR63"/>
<dbReference type="PROSITE" id="PS51170">
    <property type="entry name" value="CW"/>
    <property type="match status" value="1"/>
</dbReference>
<dbReference type="Gene3D" id="1.10.530.10">
    <property type="match status" value="1"/>
</dbReference>
<dbReference type="HOGENOM" id="CLU_427450_0_0_9"/>